<dbReference type="Pfam" id="PF04616">
    <property type="entry name" value="Glyco_hydro_43"/>
    <property type="match status" value="2"/>
</dbReference>
<proteinExistence type="inferred from homology"/>
<gene>
    <name evidence="6" type="ORF">O0S08_02075</name>
</gene>
<sequence>MADEVDRRSGQRPAPRGGQALRVRPPAQPRGAGERRGAWGRVFVLATLVLACNGGSSESVTTKGAGTGEGMPGPELVWLEGQNPVLPTGHPDPGVLRVEGPHGVTYHLTTTVDNAGDFPRFTSTDLIVWTDAGPGLFGRTNAPGHSLALDGGHYCSRWAPEIVQLGVASFMLSFTAQRFAAPQSPCPPYDEDSGIYLAWSASPAGPFPPPDRPWEPLPAGADLSTCLLRPDLPRSLDFASHDCQGTFCHHIMRVDSSVFRDPQTGRWWLAYSWYTNSPPKVAWELDNFGQHVHLVELDPNDPSAVRCDLGVAQIHAGNPHDAETLARLAASCSGCEQMLSMTRGPLGEEMLRDGVSLGVVEAPSLFRRGEYVYLLLSGSNWDSPYYHVYWVAAKSVEALVYTNPGRLVGRFLIPSDGQAFGHGSAVLGPDGERWYFVHHRLAHVPCGESGCDRDVWVSPIEFDDHGDGLGEVHIRPRWPAQDPSFSVAVPVRRGAPPHAPSPAARVQ</sequence>
<evidence type="ECO:0000256" key="1">
    <source>
        <dbReference type="ARBA" id="ARBA00009865"/>
    </source>
</evidence>
<comment type="similarity">
    <text evidence="1 4">Belongs to the glycosyl hydrolase 43 family.</text>
</comment>
<dbReference type="InterPro" id="IPR051795">
    <property type="entry name" value="Glycosyl_Hydrlase_43"/>
</dbReference>
<accession>A0ABY7H6Z2</accession>
<evidence type="ECO:0000256" key="3">
    <source>
        <dbReference type="ARBA" id="ARBA00023295"/>
    </source>
</evidence>
<evidence type="ECO:0000256" key="2">
    <source>
        <dbReference type="ARBA" id="ARBA00022801"/>
    </source>
</evidence>
<evidence type="ECO:0000313" key="7">
    <source>
        <dbReference type="Proteomes" id="UP001164459"/>
    </source>
</evidence>
<evidence type="ECO:0000313" key="6">
    <source>
        <dbReference type="EMBL" id="WAS94923.1"/>
    </source>
</evidence>
<dbReference type="Gene3D" id="2.115.10.20">
    <property type="entry name" value="Glycosyl hydrolase domain, family 43"/>
    <property type="match status" value="1"/>
</dbReference>
<name>A0ABY7H6Z2_9BACT</name>
<dbReference type="EMBL" id="CP114040">
    <property type="protein sequence ID" value="WAS94923.1"/>
    <property type="molecule type" value="Genomic_DNA"/>
</dbReference>
<evidence type="ECO:0000256" key="5">
    <source>
        <dbReference type="SAM" id="MobiDB-lite"/>
    </source>
</evidence>
<keyword evidence="2 4" id="KW-0378">Hydrolase</keyword>
<keyword evidence="3 4" id="KW-0326">Glycosidase</keyword>
<dbReference type="RefSeq" id="WP_269037257.1">
    <property type="nucleotide sequence ID" value="NZ_CP114040.1"/>
</dbReference>
<dbReference type="InterPro" id="IPR023296">
    <property type="entry name" value="Glyco_hydro_beta-prop_sf"/>
</dbReference>
<reference evidence="6" key="1">
    <citation type="submission" date="2022-11" db="EMBL/GenBank/DDBJ databases">
        <title>Minimal conservation of predation-associated metabolite biosynthetic gene clusters underscores biosynthetic potential of Myxococcota including descriptions for ten novel species: Archangium lansinium sp. nov., Myxococcus landrumus sp. nov., Nannocystis bai.</title>
        <authorList>
            <person name="Ahearne A."/>
            <person name="Stevens C."/>
            <person name="Dowd S."/>
        </authorList>
    </citation>
    <scope>NUCLEOTIDE SEQUENCE</scope>
    <source>
        <strain evidence="6">Fl3</strain>
    </source>
</reference>
<dbReference type="InterPro" id="IPR006710">
    <property type="entry name" value="Glyco_hydro_43"/>
</dbReference>
<dbReference type="PANTHER" id="PTHR42812">
    <property type="entry name" value="BETA-XYLOSIDASE"/>
    <property type="match status" value="1"/>
</dbReference>
<evidence type="ECO:0000256" key="4">
    <source>
        <dbReference type="RuleBase" id="RU361187"/>
    </source>
</evidence>
<feature type="region of interest" description="Disordered" evidence="5">
    <location>
        <begin position="1"/>
        <end position="35"/>
    </location>
</feature>
<organism evidence="6 7">
    <name type="scientific">Nannocystis punicea</name>
    <dbReference type="NCBI Taxonomy" id="2995304"/>
    <lineage>
        <taxon>Bacteria</taxon>
        <taxon>Pseudomonadati</taxon>
        <taxon>Myxococcota</taxon>
        <taxon>Polyangia</taxon>
        <taxon>Nannocystales</taxon>
        <taxon>Nannocystaceae</taxon>
        <taxon>Nannocystis</taxon>
    </lineage>
</organism>
<dbReference type="Proteomes" id="UP001164459">
    <property type="component" value="Chromosome"/>
</dbReference>
<protein>
    <submittedName>
        <fullName evidence="6">Family 43 glycosylhydrolase</fullName>
    </submittedName>
</protein>
<dbReference type="PANTHER" id="PTHR42812:SF12">
    <property type="entry name" value="BETA-XYLOSIDASE-RELATED"/>
    <property type="match status" value="1"/>
</dbReference>
<keyword evidence="7" id="KW-1185">Reference proteome</keyword>
<dbReference type="SUPFAM" id="SSF75005">
    <property type="entry name" value="Arabinanase/levansucrase/invertase"/>
    <property type="match status" value="1"/>
</dbReference>